<feature type="domain" description="HTH gntR-type" evidence="4">
    <location>
        <begin position="9"/>
        <end position="77"/>
    </location>
</feature>
<dbReference type="InterPro" id="IPR000524">
    <property type="entry name" value="Tscrpt_reg_HTH_GntR"/>
</dbReference>
<keyword evidence="1" id="KW-0805">Transcription regulation</keyword>
<accession>A0ABP7F8X5</accession>
<organism evidence="5 6">
    <name type="scientific">Salinicoccus jeotgali</name>
    <dbReference type="NCBI Taxonomy" id="381634"/>
    <lineage>
        <taxon>Bacteria</taxon>
        <taxon>Bacillati</taxon>
        <taxon>Bacillota</taxon>
        <taxon>Bacilli</taxon>
        <taxon>Bacillales</taxon>
        <taxon>Staphylococcaceae</taxon>
        <taxon>Salinicoccus</taxon>
    </lineage>
</organism>
<protein>
    <submittedName>
        <fullName evidence="5">GntR family transcriptional regulator</fullName>
    </submittedName>
</protein>
<sequence length="126" mass="14448">MNSILNDHQPIFHQIGKWIGDQIIDGTFEPHDRIPSTNEIVCLYKVNHLTVAKGVNELVEEGLLYKKRGVGVFVTAEAKRILLDRRRADFTVQYMEPMLEEARKLGFDAREIGWMMEKMGGMASIE</sequence>
<name>A0ABP7F8X5_9STAP</name>
<evidence type="ECO:0000313" key="6">
    <source>
        <dbReference type="Proteomes" id="UP001500920"/>
    </source>
</evidence>
<evidence type="ECO:0000313" key="5">
    <source>
        <dbReference type="EMBL" id="GAA3732738.1"/>
    </source>
</evidence>
<dbReference type="PANTHER" id="PTHR38445">
    <property type="entry name" value="HTH-TYPE TRANSCRIPTIONAL REPRESSOR YTRA"/>
    <property type="match status" value="1"/>
</dbReference>
<keyword evidence="6" id="KW-1185">Reference proteome</keyword>
<dbReference type="PROSITE" id="PS50949">
    <property type="entry name" value="HTH_GNTR"/>
    <property type="match status" value="1"/>
</dbReference>
<dbReference type="PANTHER" id="PTHR38445:SF10">
    <property type="entry name" value="GNTR-FAMILY TRANSCRIPTIONAL REGULATOR"/>
    <property type="match status" value="1"/>
</dbReference>
<dbReference type="SMART" id="SM00345">
    <property type="entry name" value="HTH_GNTR"/>
    <property type="match status" value="1"/>
</dbReference>
<gene>
    <name evidence="5" type="ORF">GCM10022378_21250</name>
</gene>
<dbReference type="CDD" id="cd07377">
    <property type="entry name" value="WHTH_GntR"/>
    <property type="match status" value="1"/>
</dbReference>
<dbReference type="RefSeq" id="WP_344704258.1">
    <property type="nucleotide sequence ID" value="NZ_BAABCK010000069.1"/>
</dbReference>
<dbReference type="SUPFAM" id="SSF46785">
    <property type="entry name" value="Winged helix' DNA-binding domain"/>
    <property type="match status" value="1"/>
</dbReference>
<evidence type="ECO:0000256" key="3">
    <source>
        <dbReference type="ARBA" id="ARBA00023163"/>
    </source>
</evidence>
<dbReference type="Pfam" id="PF00392">
    <property type="entry name" value="GntR"/>
    <property type="match status" value="1"/>
</dbReference>
<dbReference type="Proteomes" id="UP001500920">
    <property type="component" value="Unassembled WGS sequence"/>
</dbReference>
<evidence type="ECO:0000256" key="1">
    <source>
        <dbReference type="ARBA" id="ARBA00023015"/>
    </source>
</evidence>
<evidence type="ECO:0000259" key="4">
    <source>
        <dbReference type="PROSITE" id="PS50949"/>
    </source>
</evidence>
<proteinExistence type="predicted"/>
<evidence type="ECO:0000256" key="2">
    <source>
        <dbReference type="ARBA" id="ARBA00023125"/>
    </source>
</evidence>
<dbReference type="InterPro" id="IPR036390">
    <property type="entry name" value="WH_DNA-bd_sf"/>
</dbReference>
<keyword evidence="2" id="KW-0238">DNA-binding</keyword>
<dbReference type="EMBL" id="BAABCK010000069">
    <property type="protein sequence ID" value="GAA3732738.1"/>
    <property type="molecule type" value="Genomic_DNA"/>
</dbReference>
<dbReference type="InterPro" id="IPR036388">
    <property type="entry name" value="WH-like_DNA-bd_sf"/>
</dbReference>
<comment type="caution">
    <text evidence="5">The sequence shown here is derived from an EMBL/GenBank/DDBJ whole genome shotgun (WGS) entry which is preliminary data.</text>
</comment>
<dbReference type="Gene3D" id="1.10.10.10">
    <property type="entry name" value="Winged helix-like DNA-binding domain superfamily/Winged helix DNA-binding domain"/>
    <property type="match status" value="1"/>
</dbReference>
<keyword evidence="3" id="KW-0804">Transcription</keyword>
<reference evidence="6" key="1">
    <citation type="journal article" date="2019" name="Int. J. Syst. Evol. Microbiol.">
        <title>The Global Catalogue of Microorganisms (GCM) 10K type strain sequencing project: providing services to taxonomists for standard genome sequencing and annotation.</title>
        <authorList>
            <consortium name="The Broad Institute Genomics Platform"/>
            <consortium name="The Broad Institute Genome Sequencing Center for Infectious Disease"/>
            <person name="Wu L."/>
            <person name="Ma J."/>
        </authorList>
    </citation>
    <scope>NUCLEOTIDE SEQUENCE [LARGE SCALE GENOMIC DNA]</scope>
    <source>
        <strain evidence="6">JCM 16981</strain>
    </source>
</reference>